<gene>
    <name evidence="11" type="primary">IL5RA</name>
</gene>
<dbReference type="GO" id="GO:0002437">
    <property type="term" value="P:inflammatory response to antigenic stimulus"/>
    <property type="evidence" value="ECO:0007669"/>
    <property type="project" value="Ensembl"/>
</dbReference>
<keyword evidence="3 9" id="KW-0732">Signal</keyword>
<feature type="transmembrane region" description="Helical" evidence="8">
    <location>
        <begin position="337"/>
        <end position="357"/>
    </location>
</feature>
<keyword evidence="7" id="KW-0325">Glycoprotein</keyword>
<evidence type="ECO:0000256" key="5">
    <source>
        <dbReference type="ARBA" id="ARBA00023136"/>
    </source>
</evidence>
<protein>
    <submittedName>
        <fullName evidence="11">Interleukin 5 receptor subunit alpha</fullName>
    </submittedName>
</protein>
<dbReference type="InterPro" id="IPR036116">
    <property type="entry name" value="FN3_sf"/>
</dbReference>
<proteinExistence type="predicted"/>
<dbReference type="GeneID" id="100916709"/>
<dbReference type="Pfam" id="PF09240">
    <property type="entry name" value="IL6Ra-bind"/>
    <property type="match status" value="1"/>
</dbReference>
<evidence type="ECO:0000256" key="4">
    <source>
        <dbReference type="ARBA" id="ARBA00022989"/>
    </source>
</evidence>
<evidence type="ECO:0000256" key="2">
    <source>
        <dbReference type="ARBA" id="ARBA00022692"/>
    </source>
</evidence>
<organism evidence="11 12">
    <name type="scientific">Sarcophilus harrisii</name>
    <name type="common">Tasmanian devil</name>
    <name type="synonym">Sarcophilus laniarius</name>
    <dbReference type="NCBI Taxonomy" id="9305"/>
    <lineage>
        <taxon>Eukaryota</taxon>
        <taxon>Metazoa</taxon>
        <taxon>Chordata</taxon>
        <taxon>Craniata</taxon>
        <taxon>Vertebrata</taxon>
        <taxon>Euteleostomi</taxon>
        <taxon>Mammalia</taxon>
        <taxon>Metatheria</taxon>
        <taxon>Dasyuromorphia</taxon>
        <taxon>Dasyuridae</taxon>
        <taxon>Sarcophilus</taxon>
    </lineage>
</organism>
<dbReference type="FunCoup" id="A0A7N4NY16">
    <property type="interactions" value="380"/>
</dbReference>
<dbReference type="PANTHER" id="PTHR23037">
    <property type="entry name" value="CYTOKINE RECEPTOR"/>
    <property type="match status" value="1"/>
</dbReference>
<evidence type="ECO:0000256" key="6">
    <source>
        <dbReference type="ARBA" id="ARBA00023170"/>
    </source>
</evidence>
<evidence type="ECO:0000256" key="3">
    <source>
        <dbReference type="ARBA" id="ARBA00022729"/>
    </source>
</evidence>
<reference evidence="11 12" key="1">
    <citation type="journal article" date="2011" name="Proc. Natl. Acad. Sci. U.S.A.">
        <title>Genetic diversity and population structure of the endangered marsupial Sarcophilus harrisii (Tasmanian devil).</title>
        <authorList>
            <person name="Miller W."/>
            <person name="Hayes V.M."/>
            <person name="Ratan A."/>
            <person name="Petersen D.C."/>
            <person name="Wittekindt N.E."/>
            <person name="Miller J."/>
            <person name="Walenz B."/>
            <person name="Knight J."/>
            <person name="Qi J."/>
            <person name="Zhao F."/>
            <person name="Wang Q."/>
            <person name="Bedoya-Reina O.C."/>
            <person name="Katiyar N."/>
            <person name="Tomsho L.P."/>
            <person name="Kasson L.M."/>
            <person name="Hardie R.A."/>
            <person name="Woodbridge P."/>
            <person name="Tindall E.A."/>
            <person name="Bertelsen M.F."/>
            <person name="Dixon D."/>
            <person name="Pyecroft S."/>
            <person name="Helgen K.M."/>
            <person name="Lesk A.M."/>
            <person name="Pringle T.H."/>
            <person name="Patterson N."/>
            <person name="Zhang Y."/>
            <person name="Kreiss A."/>
            <person name="Woods G.M."/>
            <person name="Jones M.E."/>
            <person name="Schuster S.C."/>
        </authorList>
    </citation>
    <scope>NUCLEOTIDE SEQUENCE [LARGE SCALE GENOMIC DNA]</scope>
</reference>
<dbReference type="CTD" id="3568"/>
<keyword evidence="2 8" id="KW-0812">Transmembrane</keyword>
<evidence type="ECO:0000256" key="8">
    <source>
        <dbReference type="SAM" id="Phobius"/>
    </source>
</evidence>
<feature type="domain" description="Type I cytokine receptor cytokine-binding" evidence="10">
    <location>
        <begin position="134"/>
        <end position="231"/>
    </location>
</feature>
<reference evidence="11" key="2">
    <citation type="submission" date="2025-08" db="UniProtKB">
        <authorList>
            <consortium name="Ensembl"/>
        </authorList>
    </citation>
    <scope>IDENTIFICATION</scope>
</reference>
<dbReference type="GO" id="GO:0004914">
    <property type="term" value="F:interleukin-5 receptor activity"/>
    <property type="evidence" value="ECO:0007669"/>
    <property type="project" value="Ensembl"/>
</dbReference>
<keyword evidence="12" id="KW-1185">Reference proteome</keyword>
<feature type="chain" id="PRO_5029639293" evidence="9">
    <location>
        <begin position="23"/>
        <end position="415"/>
    </location>
</feature>
<keyword evidence="6" id="KW-0675">Receptor</keyword>
<reference evidence="11" key="3">
    <citation type="submission" date="2025-09" db="UniProtKB">
        <authorList>
            <consortium name="Ensembl"/>
        </authorList>
    </citation>
    <scope>IDENTIFICATION</scope>
</reference>
<dbReference type="GeneTree" id="ENSGT00940000160890"/>
<dbReference type="GO" id="GO:0032674">
    <property type="term" value="P:regulation of interleukin-5 production"/>
    <property type="evidence" value="ECO:0007669"/>
    <property type="project" value="Ensembl"/>
</dbReference>
<dbReference type="InParanoid" id="A0A7N4NY16"/>
<dbReference type="AlphaFoldDB" id="A0A7N4NY16"/>
<comment type="subcellular location">
    <subcellularLocation>
        <location evidence="1">Membrane</location>
        <topology evidence="1">Single-pass type I membrane protein</topology>
    </subcellularLocation>
</comment>
<dbReference type="KEGG" id="shr:100916709"/>
<dbReference type="Gene3D" id="2.60.40.10">
    <property type="entry name" value="Immunoglobulins"/>
    <property type="match status" value="3"/>
</dbReference>
<dbReference type="InterPro" id="IPR013783">
    <property type="entry name" value="Ig-like_fold"/>
</dbReference>
<dbReference type="RefSeq" id="XP_012399036.2">
    <property type="nucleotide sequence ID" value="XM_012543582.3"/>
</dbReference>
<evidence type="ECO:0000256" key="9">
    <source>
        <dbReference type="SAM" id="SignalP"/>
    </source>
</evidence>
<sequence>MYHQYIMVIIFLFLTESAVVLQANLCLEKEILLLPPVNFTIMVTGLSKVLLRWKPNPNQDPRINCVKYNVKINTPNEDDYETKKTQSTSVNVLHQGFSASVQTVLHCGSRFFQSNWVSAELQAPPGVPGTSAVNLTCVTKIIRNEVSLHCTWIVGRNASEDTQYFFFYRFDRYTKECQEYRKDSWNRNIACWFPETAIDGKGRGKLAVHINGSSKQMVIKPLDQLFDLHAIDQVNPPMNVTAKMEGNHLFIQWEKPVSNFPRKCFDYEVDIYNIRRDYSKIQKLQGNSFDLIIDPTCKYSIKVRATVSFDCRKNGLWSEWSQSIYVGEYEPTHMTEWLLSVLMATICFFLLSLFFICRICHIWTKLFPPIPRPNSKVKDLFISNIYEKSRSGETEIEAISYVEYPGLDNLDDSVF</sequence>
<evidence type="ECO:0000313" key="12">
    <source>
        <dbReference type="Proteomes" id="UP000007648"/>
    </source>
</evidence>
<evidence type="ECO:0000259" key="10">
    <source>
        <dbReference type="Pfam" id="PF09240"/>
    </source>
</evidence>
<keyword evidence="4 8" id="KW-1133">Transmembrane helix</keyword>
<feature type="signal peptide" evidence="9">
    <location>
        <begin position="1"/>
        <end position="22"/>
    </location>
</feature>
<dbReference type="SUPFAM" id="SSF49265">
    <property type="entry name" value="Fibronectin type III"/>
    <property type="match status" value="2"/>
</dbReference>
<dbReference type="GO" id="GO:0009897">
    <property type="term" value="C:external side of plasma membrane"/>
    <property type="evidence" value="ECO:0007669"/>
    <property type="project" value="TreeGrafter"/>
</dbReference>
<accession>A0A7N4NY16</accession>
<evidence type="ECO:0000256" key="1">
    <source>
        <dbReference type="ARBA" id="ARBA00004479"/>
    </source>
</evidence>
<dbReference type="GO" id="GO:0030222">
    <property type="term" value="P:eosinophil differentiation"/>
    <property type="evidence" value="ECO:0007669"/>
    <property type="project" value="Ensembl"/>
</dbReference>
<evidence type="ECO:0000256" key="7">
    <source>
        <dbReference type="ARBA" id="ARBA00023180"/>
    </source>
</evidence>
<dbReference type="PANTHER" id="PTHR23037:SF46">
    <property type="entry name" value="INTERLEUKIN 5 RECEPTOR SUBUNIT ALPHA"/>
    <property type="match status" value="1"/>
</dbReference>
<name>A0A7N4NY16_SARHA</name>
<dbReference type="FunFam" id="2.60.40.10:FF:000741">
    <property type="entry name" value="Interleukin 5 receptor subunit alpha"/>
    <property type="match status" value="1"/>
</dbReference>
<dbReference type="Ensembl" id="ENSSHAT00000046777.1">
    <property type="protein sequence ID" value="ENSSHAP00000029930.1"/>
    <property type="gene ID" value="ENSSHAG00000018837.2"/>
</dbReference>
<dbReference type="FunFam" id="2.60.40.10:FF:000818">
    <property type="entry name" value="Interleukin 5 receptor subunit alpha"/>
    <property type="match status" value="1"/>
</dbReference>
<dbReference type="OrthoDB" id="9890439at2759"/>
<dbReference type="Proteomes" id="UP000007648">
    <property type="component" value="Unassembled WGS sequence"/>
</dbReference>
<dbReference type="InterPro" id="IPR015321">
    <property type="entry name" value="TypeI_recpt_CBD"/>
</dbReference>
<evidence type="ECO:0000313" key="11">
    <source>
        <dbReference type="Ensembl" id="ENSSHAP00000029930.1"/>
    </source>
</evidence>
<keyword evidence="5 8" id="KW-0472">Membrane</keyword>